<evidence type="ECO:0000256" key="1">
    <source>
        <dbReference type="SAM" id="MobiDB-lite"/>
    </source>
</evidence>
<feature type="region of interest" description="Disordered" evidence="1">
    <location>
        <begin position="76"/>
        <end position="128"/>
    </location>
</feature>
<organism evidence="2 3">
    <name type="scientific">Cyclospora cayetanensis</name>
    <dbReference type="NCBI Taxonomy" id="88456"/>
    <lineage>
        <taxon>Eukaryota</taxon>
        <taxon>Sar</taxon>
        <taxon>Alveolata</taxon>
        <taxon>Apicomplexa</taxon>
        <taxon>Conoidasida</taxon>
        <taxon>Coccidia</taxon>
        <taxon>Eucoccidiorida</taxon>
        <taxon>Eimeriorina</taxon>
        <taxon>Eimeriidae</taxon>
        <taxon>Cyclospora</taxon>
    </lineage>
</organism>
<evidence type="ECO:0000313" key="2">
    <source>
        <dbReference type="EMBL" id="OEH80603.1"/>
    </source>
</evidence>
<sequence>MAALLGAGASTEPPHQSRLAPLSLPPSAAADCSASTLPLLQRDLLLQCSRGTRKGELYVLQRNTSLAVTAAAAATPTPAAAAAPPPERHAESGKQQRGAERAADAGADAAMTSYDASKTTSKLEQPQQAIGLPPEGVLWLEVRGDRATPIAPSLVGVAAVTIPATQAGRRERLVQCLELRGAPRLVLEMEEASAGGNNGRDLLLEQRLQGVRAVLGGELLPALAPTEALAAAEATASKAEASAPSEALAAAEAFAAAEASAPSEALAAAEAFAAAEASAPSEALAAAEAFAAAEATASKASAGVARLPLGGAAEGVAAGAAVAQNGSAHHGNSSNVGSLSSTCISTITALEEATACEAAAAALVASGGVAAAEMRVCALLSSGGVDNSSLSNSGCLNGDCRRPETAAAGALEAASSPSHSPSAEQVEYSVPEVSSRGNGKASNCGDCCDWCLAHPLECLYGLGAEHFLAPHHSKAQPQAILQQPQKTNDFRRPRQPSVLSPLVLPPPSSSNGSVSGTNGHSGVNGSSGSRVSARQDDAVEVSAEDWLRWRLACSEMSSFLPSETKGRRLLLKNATTQEVLAAVSWAALPWAPSLVVQGVVLFEADEISAETLAAAATRGHPSAAAVLPAAALCGGSNALCDRLLREHR</sequence>
<protein>
    <submittedName>
        <fullName evidence="2">Protein phosphatase</fullName>
    </submittedName>
</protein>
<dbReference type="EMBL" id="JROU02000031">
    <property type="protein sequence ID" value="OEH80603.1"/>
    <property type="molecule type" value="Genomic_DNA"/>
</dbReference>
<evidence type="ECO:0000313" key="3">
    <source>
        <dbReference type="Proteomes" id="UP000095192"/>
    </source>
</evidence>
<feature type="compositionally biased region" description="Basic and acidic residues" evidence="1">
    <location>
        <begin position="86"/>
        <end position="103"/>
    </location>
</feature>
<dbReference type="VEuPathDB" id="ToxoDB:cyc_08814"/>
<comment type="caution">
    <text evidence="2">The sequence shown here is derived from an EMBL/GenBank/DDBJ whole genome shotgun (WGS) entry which is preliminary data.</text>
</comment>
<feature type="region of interest" description="Disordered" evidence="1">
    <location>
        <begin position="1"/>
        <end position="30"/>
    </location>
</feature>
<proteinExistence type="predicted"/>
<gene>
    <name evidence="2" type="ORF">cyc_08814</name>
</gene>
<name>A0A1D3DAX3_9EIME</name>
<dbReference type="InParanoid" id="A0A1D3DAX3"/>
<dbReference type="Proteomes" id="UP000095192">
    <property type="component" value="Unassembled WGS sequence"/>
</dbReference>
<feature type="region of interest" description="Disordered" evidence="1">
    <location>
        <begin position="485"/>
        <end position="536"/>
    </location>
</feature>
<accession>A0A1D3DAX3</accession>
<feature type="compositionally biased region" description="Polar residues" evidence="1">
    <location>
        <begin position="114"/>
        <end position="128"/>
    </location>
</feature>
<feature type="compositionally biased region" description="Low complexity" evidence="1">
    <location>
        <begin position="509"/>
        <end position="532"/>
    </location>
</feature>
<dbReference type="AlphaFoldDB" id="A0A1D3DAX3"/>
<keyword evidence="3" id="KW-1185">Reference proteome</keyword>
<reference evidence="2 3" key="1">
    <citation type="journal article" date="2016" name="BMC Genomics">
        <title>Comparative genomics reveals Cyclospora cayetanensis possesses coccidia-like metabolism and invasion components but unique surface antigens.</title>
        <authorList>
            <person name="Liu S."/>
            <person name="Wang L."/>
            <person name="Zheng H."/>
            <person name="Xu Z."/>
            <person name="Roellig D.M."/>
            <person name="Li N."/>
            <person name="Frace M.A."/>
            <person name="Tang K."/>
            <person name="Arrowood M.J."/>
            <person name="Moss D.M."/>
            <person name="Zhang L."/>
            <person name="Feng Y."/>
            <person name="Xiao L."/>
        </authorList>
    </citation>
    <scope>NUCLEOTIDE SEQUENCE [LARGE SCALE GENOMIC DNA]</scope>
    <source>
        <strain evidence="2 3">CHN_HEN01</strain>
    </source>
</reference>
<feature type="compositionally biased region" description="Low complexity" evidence="1">
    <location>
        <begin position="17"/>
        <end position="30"/>
    </location>
</feature>